<accession>A0A6I8VGJ4</accession>
<protein>
    <submittedName>
        <fullName evidence="4">Uncharacterized protein</fullName>
    </submittedName>
</protein>
<dbReference type="HOGENOM" id="CLU_114684_0_0_1"/>
<name>B5DKG1_DROPS</name>
<feature type="compositionally biased region" description="Pro residues" evidence="1">
    <location>
        <begin position="193"/>
        <end position="208"/>
    </location>
</feature>
<dbReference type="OMA" id="RMIAFEM"/>
<dbReference type="Proteomes" id="UP000001819">
    <property type="component" value="Chromosome X"/>
</dbReference>
<dbReference type="Bgee" id="FBgn0244248">
    <property type="expression patterns" value="Expressed in male reproductive system and 1 other cell type or tissue"/>
</dbReference>
<evidence type="ECO:0000256" key="2">
    <source>
        <dbReference type="SAM" id="SignalP"/>
    </source>
</evidence>
<keyword evidence="2" id="KW-0732">Signal</keyword>
<evidence type="ECO:0000313" key="3">
    <source>
        <dbReference type="Proteomes" id="UP000001819"/>
    </source>
</evidence>
<organism evidence="3 4">
    <name type="scientific">Drosophila pseudoobscura pseudoobscura</name>
    <name type="common">Fruit fly</name>
    <dbReference type="NCBI Taxonomy" id="46245"/>
    <lineage>
        <taxon>Eukaryota</taxon>
        <taxon>Metazoa</taxon>
        <taxon>Ecdysozoa</taxon>
        <taxon>Arthropoda</taxon>
        <taxon>Hexapoda</taxon>
        <taxon>Insecta</taxon>
        <taxon>Pterygota</taxon>
        <taxon>Neoptera</taxon>
        <taxon>Endopterygota</taxon>
        <taxon>Diptera</taxon>
        <taxon>Brachycera</taxon>
        <taxon>Muscomorpha</taxon>
        <taxon>Ephydroidea</taxon>
        <taxon>Drosophilidae</taxon>
        <taxon>Drosophila</taxon>
        <taxon>Sophophora</taxon>
    </lineage>
</organism>
<dbReference type="RefSeq" id="XP_015040882.1">
    <property type="nucleotide sequence ID" value="XM_015185396.2"/>
</dbReference>
<evidence type="ECO:0000313" key="4">
    <source>
        <dbReference type="RefSeq" id="XP_015040882.1"/>
    </source>
</evidence>
<sequence length="208" mass="23198">MIRALLALWSPSAVSVSTEDEAQNQNLAQAQSARQIRARWGMRRQSQSGNVYPRFRHFSRHARMIAFEMAGRQNLANLLDRVEPNFHQPQAEQDPDLSESEPDEGFLLQRYGGGYAVIRRRCNFTLPRIGIDEPVSQPLVWLALETLEAEAFNVNDIQGTRSSADFVAQFLVKNLTIDVFNAGNQPGYGPSSVRPPPPPPPPPPPAVN</sequence>
<dbReference type="GeneID" id="6901844"/>
<evidence type="ECO:0000256" key="1">
    <source>
        <dbReference type="SAM" id="MobiDB-lite"/>
    </source>
</evidence>
<dbReference type="AlphaFoldDB" id="B5DKG1"/>
<dbReference type="InParanoid" id="B5DKG1"/>
<feature type="signal peptide" evidence="2">
    <location>
        <begin position="1"/>
        <end position="15"/>
    </location>
</feature>
<feature type="chain" id="PRO_5014300069" evidence="2">
    <location>
        <begin position="16"/>
        <end position="208"/>
    </location>
</feature>
<dbReference type="KEGG" id="dpo:6901844"/>
<keyword evidence="3" id="KW-1185">Reference proteome</keyword>
<dbReference type="ExpressionAtlas" id="B5DKG1">
    <property type="expression patterns" value="baseline"/>
</dbReference>
<proteinExistence type="predicted"/>
<accession>B5DKG1</accession>
<feature type="region of interest" description="Disordered" evidence="1">
    <location>
        <begin position="183"/>
        <end position="208"/>
    </location>
</feature>
<reference evidence="4" key="1">
    <citation type="submission" date="2025-08" db="UniProtKB">
        <authorList>
            <consortium name="RefSeq"/>
        </authorList>
    </citation>
    <scope>IDENTIFICATION</scope>
    <source>
        <strain evidence="4">MV-25-SWS-2005</strain>
        <tissue evidence="4">Whole body</tissue>
    </source>
</reference>
<gene>
    <name evidence="4" type="primary">LOC6901844</name>
</gene>